<gene>
    <name evidence="2" type="ORF">HQ865_05030</name>
</gene>
<dbReference type="KEGG" id="mmab:HQ865_05030"/>
<dbReference type="RefSeq" id="WP_173413839.1">
    <property type="nucleotide sequence ID" value="NZ_CP054139.1"/>
</dbReference>
<proteinExistence type="predicted"/>
<keyword evidence="3" id="KW-1185">Reference proteome</keyword>
<sequence>MKRAFIFFLPFMVMLGAGCMKHNDSDGNTFPVPSGSFAGKFTRLHYNTTKKGYDTLSANIVLTMDVKTGYKVTGDTSTVHAGSFGDFSMNAYAIQFADKTYTSTPPPSKIHLYGIYEYGYDGTNLQIDATFADTLGFFYDLKRQ</sequence>
<feature type="chain" id="PRO_5028803603" description="Lipoprotein" evidence="1">
    <location>
        <begin position="18"/>
        <end position="144"/>
    </location>
</feature>
<evidence type="ECO:0000313" key="2">
    <source>
        <dbReference type="EMBL" id="QKJ29144.1"/>
    </source>
</evidence>
<feature type="signal peptide" evidence="1">
    <location>
        <begin position="1"/>
        <end position="17"/>
    </location>
</feature>
<dbReference type="EMBL" id="CP054139">
    <property type="protein sequence ID" value="QKJ29144.1"/>
    <property type="molecule type" value="Genomic_DNA"/>
</dbReference>
<accession>A0A7D4Q8W4</accession>
<evidence type="ECO:0000256" key="1">
    <source>
        <dbReference type="SAM" id="SignalP"/>
    </source>
</evidence>
<dbReference type="Proteomes" id="UP000505355">
    <property type="component" value="Chromosome"/>
</dbReference>
<evidence type="ECO:0000313" key="3">
    <source>
        <dbReference type="Proteomes" id="UP000505355"/>
    </source>
</evidence>
<reference evidence="2 3" key="1">
    <citation type="submission" date="2020-05" db="EMBL/GenBank/DDBJ databases">
        <title>Mucilaginibacter mali sp. nov.</title>
        <authorList>
            <person name="Kim H.S."/>
            <person name="Lee K.C."/>
            <person name="Suh M.K."/>
            <person name="Kim J.-S."/>
            <person name="Han K.-I."/>
            <person name="Eom M.K."/>
            <person name="Shin Y.K."/>
            <person name="Lee J.-S."/>
        </authorList>
    </citation>
    <scope>NUCLEOTIDE SEQUENCE [LARGE SCALE GENOMIC DNA]</scope>
    <source>
        <strain evidence="2 3">G2-14</strain>
    </source>
</reference>
<dbReference type="AlphaFoldDB" id="A0A7D4Q8W4"/>
<protein>
    <recommendedName>
        <fullName evidence="4">Lipoprotein</fullName>
    </recommendedName>
</protein>
<name>A0A7D4Q8W4_9SPHI</name>
<evidence type="ECO:0008006" key="4">
    <source>
        <dbReference type="Google" id="ProtNLM"/>
    </source>
</evidence>
<dbReference type="PROSITE" id="PS51257">
    <property type="entry name" value="PROKAR_LIPOPROTEIN"/>
    <property type="match status" value="1"/>
</dbReference>
<keyword evidence="1" id="KW-0732">Signal</keyword>
<organism evidence="2 3">
    <name type="scientific">Mucilaginibacter mali</name>
    <dbReference type="NCBI Taxonomy" id="2740462"/>
    <lineage>
        <taxon>Bacteria</taxon>
        <taxon>Pseudomonadati</taxon>
        <taxon>Bacteroidota</taxon>
        <taxon>Sphingobacteriia</taxon>
        <taxon>Sphingobacteriales</taxon>
        <taxon>Sphingobacteriaceae</taxon>
        <taxon>Mucilaginibacter</taxon>
    </lineage>
</organism>